<sequence>MGKRKYVEAGLHSELSGYSSLLRALRTTDTLDLASQLTLPDAQGSGPTSVSRDDVYEDDDDDISAIADPAEDGHAADPAATSSSQASSVVQPGEVAPELPSPPSPSSRSSHPKASHSLRPATIRDTWTKWPLVPSEVHTPEWPFDDEIRLLAEDVWRRQSPLSTSEIDDGQEQTSSPDGPDDLQVQVTPITVHALARVASKRLHEILAACCAMLPEGEDSMQNRHGYINWELVLSAVSGFGMFKPEQLEDIKQRMLVLYPKYKKRRLHDSYAIDLASQRAPAQRTDFLDLGFTAADFKAPGAQSRTVKRKTSPKDGQSAKPEPSHERPRRRSAVQSSRQGDNDEWVGSRRRAKK</sequence>
<protein>
    <submittedName>
        <fullName evidence="2">Uncharacterized protein</fullName>
    </submittedName>
</protein>
<evidence type="ECO:0000256" key="1">
    <source>
        <dbReference type="SAM" id="MobiDB-lite"/>
    </source>
</evidence>
<dbReference type="Proteomes" id="UP000292702">
    <property type="component" value="Unassembled WGS sequence"/>
</dbReference>
<evidence type="ECO:0000313" key="2">
    <source>
        <dbReference type="EMBL" id="TCD60027.1"/>
    </source>
</evidence>
<dbReference type="EMBL" id="RWJN01000676">
    <property type="protein sequence ID" value="TCD60027.1"/>
    <property type="molecule type" value="Genomic_DNA"/>
</dbReference>
<reference evidence="2 3" key="1">
    <citation type="submission" date="2018-11" db="EMBL/GenBank/DDBJ databases">
        <title>Genome assembly of Steccherinum ochraceum LE-BIN_3174, the white-rot fungus of the Steccherinaceae family (The Residual Polyporoid clade, Polyporales, Basidiomycota).</title>
        <authorList>
            <person name="Fedorova T.V."/>
            <person name="Glazunova O.A."/>
            <person name="Landesman E.O."/>
            <person name="Moiseenko K.V."/>
            <person name="Psurtseva N.V."/>
            <person name="Savinova O.S."/>
            <person name="Shakhova N.V."/>
            <person name="Tyazhelova T.V."/>
            <person name="Vasina D.V."/>
        </authorList>
    </citation>
    <scope>NUCLEOTIDE SEQUENCE [LARGE SCALE GENOMIC DNA]</scope>
    <source>
        <strain evidence="2 3">LE-BIN_3174</strain>
    </source>
</reference>
<dbReference type="AlphaFoldDB" id="A0A4V2MUV2"/>
<proteinExistence type="predicted"/>
<feature type="region of interest" description="Disordered" evidence="1">
    <location>
        <begin position="36"/>
        <end position="120"/>
    </location>
</feature>
<gene>
    <name evidence="2" type="ORF">EIP91_010858</name>
</gene>
<feature type="compositionally biased region" description="Low complexity" evidence="1">
    <location>
        <begin position="76"/>
        <end position="88"/>
    </location>
</feature>
<feature type="region of interest" description="Disordered" evidence="1">
    <location>
        <begin position="301"/>
        <end position="354"/>
    </location>
</feature>
<evidence type="ECO:0000313" key="3">
    <source>
        <dbReference type="Proteomes" id="UP000292702"/>
    </source>
</evidence>
<organism evidence="2 3">
    <name type="scientific">Steccherinum ochraceum</name>
    <dbReference type="NCBI Taxonomy" id="92696"/>
    <lineage>
        <taxon>Eukaryota</taxon>
        <taxon>Fungi</taxon>
        <taxon>Dikarya</taxon>
        <taxon>Basidiomycota</taxon>
        <taxon>Agaricomycotina</taxon>
        <taxon>Agaricomycetes</taxon>
        <taxon>Polyporales</taxon>
        <taxon>Steccherinaceae</taxon>
        <taxon>Steccherinum</taxon>
    </lineage>
</organism>
<dbReference type="OrthoDB" id="3260379at2759"/>
<name>A0A4V2MUV2_9APHY</name>
<keyword evidence="3" id="KW-1185">Reference proteome</keyword>
<feature type="region of interest" description="Disordered" evidence="1">
    <location>
        <begin position="162"/>
        <end position="183"/>
    </location>
</feature>
<accession>A0A4V2MUV2</accession>
<comment type="caution">
    <text evidence="2">The sequence shown here is derived from an EMBL/GenBank/DDBJ whole genome shotgun (WGS) entry which is preliminary data.</text>
</comment>